<gene>
    <name evidence="2" type="ORF">FPZ44_01690</name>
</gene>
<organism evidence="2 3">
    <name type="scientific">Paenibacillus agilis</name>
    <dbReference type="NCBI Taxonomy" id="3020863"/>
    <lineage>
        <taxon>Bacteria</taxon>
        <taxon>Bacillati</taxon>
        <taxon>Bacillota</taxon>
        <taxon>Bacilli</taxon>
        <taxon>Bacillales</taxon>
        <taxon>Paenibacillaceae</taxon>
        <taxon>Paenibacillus</taxon>
    </lineage>
</organism>
<accession>A0A559IW72</accession>
<protein>
    <submittedName>
        <fullName evidence="2">ImmA/IrrE family metallo-endopeptidase</fullName>
    </submittedName>
</protein>
<dbReference type="InterPro" id="IPR010359">
    <property type="entry name" value="IrrE_HExxH"/>
</dbReference>
<dbReference type="RefSeq" id="WP_144986813.1">
    <property type="nucleotide sequence ID" value="NZ_VNJK01000001.1"/>
</dbReference>
<dbReference type="Proteomes" id="UP000318102">
    <property type="component" value="Unassembled WGS sequence"/>
</dbReference>
<evidence type="ECO:0000313" key="2">
    <source>
        <dbReference type="EMBL" id="TVX91885.1"/>
    </source>
</evidence>
<evidence type="ECO:0000259" key="1">
    <source>
        <dbReference type="Pfam" id="PF06114"/>
    </source>
</evidence>
<dbReference type="Pfam" id="PF06114">
    <property type="entry name" value="Peptidase_M78"/>
    <property type="match status" value="1"/>
</dbReference>
<dbReference type="EMBL" id="VNJK01000001">
    <property type="protein sequence ID" value="TVX91885.1"/>
    <property type="molecule type" value="Genomic_DNA"/>
</dbReference>
<keyword evidence="3" id="KW-1185">Reference proteome</keyword>
<reference evidence="2 3" key="1">
    <citation type="submission" date="2019-07" db="EMBL/GenBank/DDBJ databases">
        <authorList>
            <person name="Kim J."/>
        </authorList>
    </citation>
    <scope>NUCLEOTIDE SEQUENCE [LARGE SCALE GENOMIC DNA]</scope>
    <source>
        <strain evidence="2 3">N4</strain>
    </source>
</reference>
<name>A0A559IW72_9BACL</name>
<comment type="caution">
    <text evidence="2">The sequence shown here is derived from an EMBL/GenBank/DDBJ whole genome shotgun (WGS) entry which is preliminary data.</text>
</comment>
<sequence length="153" mass="17837">MTYEQLLKEAAQQDVDTYEMPLTARNKGFYSDKVIWINKHISTNIEKACILAEELGHYYTTSGDITNQNVLCNRKQEKRARNWGYNRLISLDMIVDAHKHGIRNRYELANYIGVTEDFLDSTLLHFQEKYGSSVTVGKYTICFEPLGVLEWFE</sequence>
<dbReference type="AlphaFoldDB" id="A0A559IW72"/>
<proteinExistence type="predicted"/>
<dbReference type="OrthoDB" id="1707128at2"/>
<feature type="domain" description="IrrE N-terminal-like" evidence="1">
    <location>
        <begin position="11"/>
        <end position="123"/>
    </location>
</feature>
<evidence type="ECO:0000313" key="3">
    <source>
        <dbReference type="Proteomes" id="UP000318102"/>
    </source>
</evidence>